<gene>
    <name evidence="5" type="ORF">COV06_00420</name>
</gene>
<evidence type="ECO:0000256" key="2">
    <source>
        <dbReference type="ARBA" id="ARBA00023012"/>
    </source>
</evidence>
<evidence type="ECO:0000259" key="4">
    <source>
        <dbReference type="PROSITE" id="PS50110"/>
    </source>
</evidence>
<dbReference type="Gene3D" id="3.40.50.2300">
    <property type="match status" value="1"/>
</dbReference>
<dbReference type="PANTHER" id="PTHR44591:SF14">
    <property type="entry name" value="PROTEIN PILG"/>
    <property type="match status" value="1"/>
</dbReference>
<evidence type="ECO:0000313" key="5">
    <source>
        <dbReference type="EMBL" id="PIR47853.1"/>
    </source>
</evidence>
<dbReference type="EMBL" id="PCYM01000001">
    <property type="protein sequence ID" value="PIR47853.1"/>
    <property type="molecule type" value="Genomic_DNA"/>
</dbReference>
<feature type="modified residue" description="4-aspartylphosphate" evidence="3">
    <location>
        <position position="53"/>
    </location>
</feature>
<proteinExistence type="predicted"/>
<dbReference type="SUPFAM" id="SSF52172">
    <property type="entry name" value="CheY-like"/>
    <property type="match status" value="1"/>
</dbReference>
<dbReference type="GO" id="GO:0000160">
    <property type="term" value="P:phosphorelay signal transduction system"/>
    <property type="evidence" value="ECO:0007669"/>
    <property type="project" value="UniProtKB-KW"/>
</dbReference>
<evidence type="ECO:0000256" key="3">
    <source>
        <dbReference type="PROSITE-ProRule" id="PRU00169"/>
    </source>
</evidence>
<dbReference type="InterPro" id="IPR011006">
    <property type="entry name" value="CheY-like_superfamily"/>
</dbReference>
<dbReference type="InterPro" id="IPR050595">
    <property type="entry name" value="Bact_response_regulator"/>
</dbReference>
<dbReference type="PROSITE" id="PS50110">
    <property type="entry name" value="RESPONSE_REGULATORY"/>
    <property type="match status" value="1"/>
</dbReference>
<keyword evidence="2" id="KW-0902">Two-component regulatory system</keyword>
<evidence type="ECO:0000313" key="6">
    <source>
        <dbReference type="Proteomes" id="UP000230084"/>
    </source>
</evidence>
<comment type="caution">
    <text evidence="5">The sequence shown here is derived from an EMBL/GenBank/DDBJ whole genome shotgun (WGS) entry which is preliminary data.</text>
</comment>
<dbReference type="Proteomes" id="UP000230084">
    <property type="component" value="Unassembled WGS sequence"/>
</dbReference>
<dbReference type="InterPro" id="IPR001789">
    <property type="entry name" value="Sig_transdc_resp-reg_receiver"/>
</dbReference>
<dbReference type="CDD" id="cd00156">
    <property type="entry name" value="REC"/>
    <property type="match status" value="1"/>
</dbReference>
<dbReference type="SMART" id="SM00448">
    <property type="entry name" value="REC"/>
    <property type="match status" value="1"/>
</dbReference>
<dbReference type="PANTHER" id="PTHR44591">
    <property type="entry name" value="STRESS RESPONSE REGULATOR PROTEIN 1"/>
    <property type="match status" value="1"/>
</dbReference>
<dbReference type="Pfam" id="PF00072">
    <property type="entry name" value="Response_reg"/>
    <property type="match status" value="1"/>
</dbReference>
<protein>
    <submittedName>
        <fullName evidence="5">Two-component system response regulator</fullName>
    </submittedName>
</protein>
<dbReference type="AlphaFoldDB" id="A0A2H0RMX0"/>
<feature type="domain" description="Response regulatory" evidence="4">
    <location>
        <begin position="4"/>
        <end position="116"/>
    </location>
</feature>
<keyword evidence="1 3" id="KW-0597">Phosphoprotein</keyword>
<evidence type="ECO:0000256" key="1">
    <source>
        <dbReference type="ARBA" id="ARBA00022553"/>
    </source>
</evidence>
<name>A0A2H0RMX0_9BACT</name>
<sequence>MSTNILFVDDELIYREQYGAALAKAGFTVVFAKDGEEAIAKIQEQRPDLIVVDFVMPIISGLSLLKKIQRKRIPTIVLTNLDGQTDREDALALGVKEVCTKSEVNPTLLAEKIQRLFS</sequence>
<reference evidence="5 6" key="1">
    <citation type="submission" date="2017-09" db="EMBL/GenBank/DDBJ databases">
        <title>Depth-based differentiation of microbial function through sediment-hosted aquifers and enrichment of novel symbionts in the deep terrestrial subsurface.</title>
        <authorList>
            <person name="Probst A.J."/>
            <person name="Ladd B."/>
            <person name="Jarett J.K."/>
            <person name="Geller-Mcgrath D.E."/>
            <person name="Sieber C.M."/>
            <person name="Emerson J.B."/>
            <person name="Anantharaman K."/>
            <person name="Thomas B.C."/>
            <person name="Malmstrom R."/>
            <person name="Stieglmeier M."/>
            <person name="Klingl A."/>
            <person name="Woyke T."/>
            <person name="Ryan C.M."/>
            <person name="Banfield J.F."/>
        </authorList>
    </citation>
    <scope>NUCLEOTIDE SEQUENCE [LARGE SCALE GENOMIC DNA]</scope>
    <source>
        <strain evidence="5">CG10_big_fil_rev_8_21_14_0_10_50_16</strain>
    </source>
</reference>
<accession>A0A2H0RMX0</accession>
<organism evidence="5 6">
    <name type="scientific">Candidatus Uhrbacteria bacterium CG10_big_fil_rev_8_21_14_0_10_50_16</name>
    <dbReference type="NCBI Taxonomy" id="1975039"/>
    <lineage>
        <taxon>Bacteria</taxon>
        <taxon>Candidatus Uhriibacteriota</taxon>
    </lineage>
</organism>